<evidence type="ECO:0000313" key="2">
    <source>
        <dbReference type="EMBL" id="CAG7627358.1"/>
    </source>
</evidence>
<proteinExistence type="predicted"/>
<dbReference type="InterPro" id="IPR049971">
    <property type="entry name" value="CLC_0170-like"/>
</dbReference>
<sequence>MVSGFSIGYMNFTMFLFLFSGIMILSIDVKGYAREGMHKEQLASRIMGWMSLVLAVLVYIGNWLYQKMY</sequence>
<feature type="transmembrane region" description="Helical" evidence="1">
    <location>
        <begin position="46"/>
        <end position="65"/>
    </location>
</feature>
<keyword evidence="1" id="KW-0812">Transmembrane</keyword>
<feature type="transmembrane region" description="Helical" evidence="1">
    <location>
        <begin position="6"/>
        <end position="25"/>
    </location>
</feature>
<gene>
    <name evidence="2" type="ORF">PAESOLCIP111_02907</name>
</gene>
<comment type="caution">
    <text evidence="2">The sequence shown here is derived from an EMBL/GenBank/DDBJ whole genome shotgun (WGS) entry which is preliminary data.</text>
</comment>
<dbReference type="NCBIfam" id="NF042414">
    <property type="entry name" value="CLC_0170_fam"/>
    <property type="match status" value="1"/>
</dbReference>
<accession>A0A916K582</accession>
<keyword evidence="1" id="KW-0472">Membrane</keyword>
<protein>
    <submittedName>
        <fullName evidence="2">Uncharacterized protein</fullName>
    </submittedName>
</protein>
<reference evidence="2" key="1">
    <citation type="submission" date="2021-06" db="EMBL/GenBank/DDBJ databases">
        <authorList>
            <person name="Criscuolo A."/>
        </authorList>
    </citation>
    <scope>NUCLEOTIDE SEQUENCE</scope>
    <source>
        <strain evidence="2">CIP111600</strain>
    </source>
</reference>
<name>A0A916K582_9BACL</name>
<keyword evidence="1" id="KW-1133">Transmembrane helix</keyword>
<evidence type="ECO:0000313" key="3">
    <source>
        <dbReference type="Proteomes" id="UP000693672"/>
    </source>
</evidence>
<keyword evidence="3" id="KW-1185">Reference proteome</keyword>
<dbReference type="RefSeq" id="WP_218092676.1">
    <property type="nucleotide sequence ID" value="NZ_CAJVAS010000011.1"/>
</dbReference>
<dbReference type="Proteomes" id="UP000693672">
    <property type="component" value="Unassembled WGS sequence"/>
</dbReference>
<dbReference type="AlphaFoldDB" id="A0A916K582"/>
<evidence type="ECO:0000256" key="1">
    <source>
        <dbReference type="SAM" id="Phobius"/>
    </source>
</evidence>
<dbReference type="EMBL" id="CAJVAS010000011">
    <property type="protein sequence ID" value="CAG7627358.1"/>
    <property type="molecule type" value="Genomic_DNA"/>
</dbReference>
<organism evidence="2 3">
    <name type="scientific">Paenibacillus solanacearum</name>
    <dbReference type="NCBI Taxonomy" id="2048548"/>
    <lineage>
        <taxon>Bacteria</taxon>
        <taxon>Bacillati</taxon>
        <taxon>Bacillota</taxon>
        <taxon>Bacilli</taxon>
        <taxon>Bacillales</taxon>
        <taxon>Paenibacillaceae</taxon>
        <taxon>Paenibacillus</taxon>
    </lineage>
</organism>